<feature type="region of interest" description="Disordered" evidence="2">
    <location>
        <begin position="1"/>
        <end position="41"/>
    </location>
</feature>
<keyword evidence="1" id="KW-0175">Coiled coil</keyword>
<evidence type="ECO:0000256" key="2">
    <source>
        <dbReference type="SAM" id="MobiDB-lite"/>
    </source>
</evidence>
<organism evidence="3 4">
    <name type="scientific">Paraconexibacter antarcticus</name>
    <dbReference type="NCBI Taxonomy" id="2949664"/>
    <lineage>
        <taxon>Bacteria</taxon>
        <taxon>Bacillati</taxon>
        <taxon>Actinomycetota</taxon>
        <taxon>Thermoleophilia</taxon>
        <taxon>Solirubrobacterales</taxon>
        <taxon>Paraconexibacteraceae</taxon>
        <taxon>Paraconexibacter</taxon>
    </lineage>
</organism>
<dbReference type="Proteomes" id="UP001056035">
    <property type="component" value="Chromosome"/>
</dbReference>
<feature type="compositionally biased region" description="Basic and acidic residues" evidence="2">
    <location>
        <begin position="8"/>
        <end position="17"/>
    </location>
</feature>
<proteinExistence type="predicted"/>
<feature type="compositionally biased region" description="Low complexity" evidence="2">
    <location>
        <begin position="18"/>
        <end position="33"/>
    </location>
</feature>
<name>A0ABY5DMC2_9ACTN</name>
<evidence type="ECO:0000256" key="1">
    <source>
        <dbReference type="SAM" id="Coils"/>
    </source>
</evidence>
<feature type="coiled-coil region" evidence="1">
    <location>
        <begin position="129"/>
        <end position="253"/>
    </location>
</feature>
<sequence length="430" mass="46094">MGKRARRKGIEPDDSVRELAGLGPAAAGKAEPAVTDPADDTVALEPDGRLREVSLLVEEVDYVYQLYRWIILTGSVPKAQEWLKKEPWPHPDYVIDVFGSWEKFLAHAHVTTSPLLARLRAADAAEKDVAAGRKQVEKELARVEDLRRQVQTARLAREAAEAARGDERSRADRLQRALDAAETRAAAAEARLHERTAALDAAAAAGPDTAADERAAALADELDAVRAHREELLRQAEELREQAVQDAKTINRLSTVLAEQGDAGASAEGADASGGPDAGADPPATVAEAVERAAASAQALRFTDDAFTSAADSPYRRPAEILETLRTLDELAVLHADPDGFGRSLTQAATERGLTYKHDVSETARSRHPHEYSTTVDGHRVDLGPHVALGSGSGAGFIARIYLHVADGSGDVPRGMYVGHVGRHLPDTTT</sequence>
<dbReference type="EMBL" id="CP098502">
    <property type="protein sequence ID" value="UTI63095.1"/>
    <property type="molecule type" value="Genomic_DNA"/>
</dbReference>
<protein>
    <submittedName>
        <fullName evidence="3">Uncharacterized protein</fullName>
    </submittedName>
</protein>
<reference evidence="3 4" key="1">
    <citation type="submission" date="2022-06" db="EMBL/GenBank/DDBJ databases">
        <title>Paraconexibacter antarcticus.</title>
        <authorList>
            <person name="Kim C.S."/>
        </authorList>
    </citation>
    <scope>NUCLEOTIDE SEQUENCE [LARGE SCALE GENOMIC DNA]</scope>
    <source>
        <strain evidence="3 4">02-257</strain>
    </source>
</reference>
<gene>
    <name evidence="3" type="ORF">NBH00_17225</name>
</gene>
<evidence type="ECO:0000313" key="3">
    <source>
        <dbReference type="EMBL" id="UTI63095.1"/>
    </source>
</evidence>
<accession>A0ABY5DMC2</accession>
<keyword evidence="4" id="KW-1185">Reference proteome</keyword>
<feature type="region of interest" description="Disordered" evidence="2">
    <location>
        <begin position="261"/>
        <end position="283"/>
    </location>
</feature>
<dbReference type="RefSeq" id="WP_254569829.1">
    <property type="nucleotide sequence ID" value="NZ_CP098502.1"/>
</dbReference>
<evidence type="ECO:0000313" key="4">
    <source>
        <dbReference type="Proteomes" id="UP001056035"/>
    </source>
</evidence>